<comment type="caution">
    <text evidence="2">The sequence shown here is derived from an EMBL/GenBank/DDBJ whole genome shotgun (WGS) entry which is preliminary data.</text>
</comment>
<organism evidence="2 3">
    <name type="scientific">Mesorhabditis spiculigera</name>
    <dbReference type="NCBI Taxonomy" id="96644"/>
    <lineage>
        <taxon>Eukaryota</taxon>
        <taxon>Metazoa</taxon>
        <taxon>Ecdysozoa</taxon>
        <taxon>Nematoda</taxon>
        <taxon>Chromadorea</taxon>
        <taxon>Rhabditida</taxon>
        <taxon>Rhabditina</taxon>
        <taxon>Rhabditomorpha</taxon>
        <taxon>Rhabditoidea</taxon>
        <taxon>Rhabditidae</taxon>
        <taxon>Mesorhabditinae</taxon>
        <taxon>Mesorhabditis</taxon>
    </lineage>
</organism>
<dbReference type="Proteomes" id="UP001177023">
    <property type="component" value="Unassembled WGS sequence"/>
</dbReference>
<dbReference type="EMBL" id="CATQJA010002619">
    <property type="protein sequence ID" value="CAJ0573449.1"/>
    <property type="molecule type" value="Genomic_DNA"/>
</dbReference>
<evidence type="ECO:0000313" key="3">
    <source>
        <dbReference type="Proteomes" id="UP001177023"/>
    </source>
</evidence>
<dbReference type="AlphaFoldDB" id="A0AA36FYZ3"/>
<feature type="compositionally biased region" description="Polar residues" evidence="1">
    <location>
        <begin position="1"/>
        <end position="16"/>
    </location>
</feature>
<reference evidence="2" key="1">
    <citation type="submission" date="2023-06" db="EMBL/GenBank/DDBJ databases">
        <authorList>
            <person name="Delattre M."/>
        </authorList>
    </citation>
    <scope>NUCLEOTIDE SEQUENCE</scope>
    <source>
        <strain evidence="2">AF72</strain>
    </source>
</reference>
<evidence type="ECO:0000313" key="2">
    <source>
        <dbReference type="EMBL" id="CAJ0573449.1"/>
    </source>
</evidence>
<feature type="non-terminal residue" evidence="2">
    <location>
        <position position="1"/>
    </location>
</feature>
<keyword evidence="3" id="KW-1185">Reference proteome</keyword>
<accession>A0AA36FYZ3</accession>
<feature type="region of interest" description="Disordered" evidence="1">
    <location>
        <begin position="42"/>
        <end position="70"/>
    </location>
</feature>
<protein>
    <submittedName>
        <fullName evidence="2">Uncharacterized protein</fullName>
    </submittedName>
</protein>
<proteinExistence type="predicted"/>
<feature type="region of interest" description="Disordered" evidence="1">
    <location>
        <begin position="1"/>
        <end position="28"/>
    </location>
</feature>
<evidence type="ECO:0000256" key="1">
    <source>
        <dbReference type="SAM" id="MobiDB-lite"/>
    </source>
</evidence>
<name>A0AA36FYZ3_9BILA</name>
<gene>
    <name evidence="2" type="ORF">MSPICULIGERA_LOCUS11807</name>
</gene>
<sequence length="90" mass="10027">MDVTIQGTPVEYSTFTNNNNNNGGSFDASEFARKFRDQFLSGPRNGFGGMSNANNYNNNNQMPPAFSSQPNKGKCPYCFGNNFKKAKRRV</sequence>